<evidence type="ECO:0000313" key="3">
    <source>
        <dbReference type="Proteomes" id="UP000231194"/>
    </source>
</evidence>
<dbReference type="AlphaFoldDB" id="A0A2M8R0Q9"/>
<feature type="compositionally biased region" description="Polar residues" evidence="1">
    <location>
        <begin position="97"/>
        <end position="111"/>
    </location>
</feature>
<comment type="caution">
    <text evidence="2">The sequence shown here is derived from an EMBL/GenBank/DDBJ whole genome shotgun (WGS) entry which is preliminary data.</text>
</comment>
<name>A0A2M8R0Q9_9BRAD</name>
<reference evidence="2 3" key="1">
    <citation type="submission" date="2017-11" db="EMBL/GenBank/DDBJ databases">
        <title>Bradyrhizobium forestalis sp. nov., an efficient nitrogen-fixing bacterium isolated from nodules of forest legume species in the Amazon.</title>
        <authorList>
            <person name="Costa E.M."/>
            <person name="Guimaraes A."/>
            <person name="Carvalho T.S."/>
            <person name="Rodrigues T.L."/>
            <person name="Ribeiro P.R.A."/>
            <person name="Lebbe L."/>
            <person name="Willems A."/>
            <person name="Moreira F.M.S."/>
        </authorList>
    </citation>
    <scope>NUCLEOTIDE SEQUENCE [LARGE SCALE GENOMIC DNA]</scope>
    <source>
        <strain evidence="2 3">INPA54B</strain>
    </source>
</reference>
<feature type="compositionally biased region" description="Basic and acidic residues" evidence="1">
    <location>
        <begin position="145"/>
        <end position="156"/>
    </location>
</feature>
<gene>
    <name evidence="2" type="ORF">CVM73_31090</name>
</gene>
<feature type="region of interest" description="Disordered" evidence="1">
    <location>
        <begin position="145"/>
        <end position="189"/>
    </location>
</feature>
<evidence type="ECO:0000313" key="2">
    <source>
        <dbReference type="EMBL" id="PJG51419.1"/>
    </source>
</evidence>
<feature type="region of interest" description="Disordered" evidence="1">
    <location>
        <begin position="91"/>
        <end position="114"/>
    </location>
</feature>
<dbReference type="Proteomes" id="UP000231194">
    <property type="component" value="Unassembled WGS sequence"/>
</dbReference>
<evidence type="ECO:0000256" key="1">
    <source>
        <dbReference type="SAM" id="MobiDB-lite"/>
    </source>
</evidence>
<feature type="compositionally biased region" description="Basic residues" evidence="1">
    <location>
        <begin position="172"/>
        <end position="181"/>
    </location>
</feature>
<sequence length="189" mass="20769">MQDRFCRAHGSQQLFGDTRQSCSMADSCGLRADRVGCCGEVAARATSSLAIVSCFADNHIAKARRECKPLARRALLSGSCRLVQKAAFDADARQRQTRSTHSEQGGHSQCSAAGPASPRALVVSICRASPVLWPSAHRRYAPAEFRTRSSSRRELRGSASLSDSLRMDRVLARRPRPRTQKRRELTVGQ</sequence>
<proteinExistence type="predicted"/>
<keyword evidence="3" id="KW-1185">Reference proteome</keyword>
<organism evidence="2 3">
    <name type="scientific">Bradyrhizobium forestalis</name>
    <dbReference type="NCBI Taxonomy" id="1419263"/>
    <lineage>
        <taxon>Bacteria</taxon>
        <taxon>Pseudomonadati</taxon>
        <taxon>Pseudomonadota</taxon>
        <taxon>Alphaproteobacteria</taxon>
        <taxon>Hyphomicrobiales</taxon>
        <taxon>Nitrobacteraceae</taxon>
        <taxon>Bradyrhizobium</taxon>
    </lineage>
</organism>
<accession>A0A2M8R0Q9</accession>
<dbReference type="EMBL" id="PGVG01000037">
    <property type="protein sequence ID" value="PJG51419.1"/>
    <property type="molecule type" value="Genomic_DNA"/>
</dbReference>
<protein>
    <submittedName>
        <fullName evidence="2">Uncharacterized protein</fullName>
    </submittedName>
</protein>